<proteinExistence type="predicted"/>
<reference evidence="2" key="1">
    <citation type="journal article" date="2018" name="DNA Res.">
        <title>Multiple hybrid de novo genome assembly of finger millet, an orphan allotetraploid crop.</title>
        <authorList>
            <person name="Hatakeyama M."/>
            <person name="Aluri S."/>
            <person name="Balachadran M.T."/>
            <person name="Sivarajan S.R."/>
            <person name="Patrignani A."/>
            <person name="Gruter S."/>
            <person name="Poveda L."/>
            <person name="Shimizu-Inatsugi R."/>
            <person name="Baeten J."/>
            <person name="Francoijs K.J."/>
            <person name="Nataraja K.N."/>
            <person name="Reddy Y.A.N."/>
            <person name="Phadnis S."/>
            <person name="Ravikumar R.L."/>
            <person name="Schlapbach R."/>
            <person name="Sreeman S.M."/>
            <person name="Shimizu K.K."/>
        </authorList>
    </citation>
    <scope>NUCLEOTIDE SEQUENCE</scope>
</reference>
<protein>
    <submittedName>
        <fullName evidence="2">Uncharacterized protein</fullName>
    </submittedName>
</protein>
<name>A0AAV5G0K2_ELECO</name>
<feature type="region of interest" description="Disordered" evidence="1">
    <location>
        <begin position="36"/>
        <end position="69"/>
    </location>
</feature>
<accession>A0AAV5G0K2</accession>
<sequence length="396" mass="40500">MAATISRAVAAAAPPRTFSLSPISSSRRFVRHSSFLGNSGRRASSSDSWTQDKAARTSLAPPPPIQRSTCVKDIGRASLSDNWVADKRLSVDIAPAPTASRGAYVPPPLRKLLLVNASASSAAAARADASPLTPVDISSASRAPMPVAVVHDVPDPPTTVSKSITLVTSASTAAAGNDDVSPPTTVDKLPAAHTLPSSAARTDLSIEISSSAGVHDDLAVETAACADLTVETPSPPAACTDFLVSPDACTACCADLAVEKSSPDANKLHTAVASSSRGAGSGGCSNQTDVLSSPCSYYAGPTFHKSPEPWMLPAPPTVMNRLFPINALASPGADLLLEEALATPAPVVFPPLTKIESGGCNKPSCIDYYACPAFLKAPLPGSLPIPTALLVKVLHT</sequence>
<comment type="caution">
    <text evidence="2">The sequence shown here is derived from an EMBL/GenBank/DDBJ whole genome shotgun (WGS) entry which is preliminary data.</text>
</comment>
<evidence type="ECO:0000256" key="1">
    <source>
        <dbReference type="SAM" id="MobiDB-lite"/>
    </source>
</evidence>
<gene>
    <name evidence="2" type="primary">gn00070</name>
    <name evidence="2" type="ORF">PR202_gn00070</name>
</gene>
<dbReference type="Pfam" id="PF15365">
    <property type="entry name" value="PNRC"/>
    <property type="match status" value="1"/>
</dbReference>
<dbReference type="AlphaFoldDB" id="A0AAV5G0K2"/>
<organism evidence="2 3">
    <name type="scientific">Eleusine coracana subsp. coracana</name>
    <dbReference type="NCBI Taxonomy" id="191504"/>
    <lineage>
        <taxon>Eukaryota</taxon>
        <taxon>Viridiplantae</taxon>
        <taxon>Streptophyta</taxon>
        <taxon>Embryophyta</taxon>
        <taxon>Tracheophyta</taxon>
        <taxon>Spermatophyta</taxon>
        <taxon>Magnoliopsida</taxon>
        <taxon>Liliopsida</taxon>
        <taxon>Poales</taxon>
        <taxon>Poaceae</taxon>
        <taxon>PACMAD clade</taxon>
        <taxon>Chloridoideae</taxon>
        <taxon>Cynodonteae</taxon>
        <taxon>Eleusininae</taxon>
        <taxon>Eleusine</taxon>
    </lineage>
</organism>
<reference evidence="2" key="2">
    <citation type="submission" date="2021-12" db="EMBL/GenBank/DDBJ databases">
        <title>Resequencing data analysis of finger millet.</title>
        <authorList>
            <person name="Hatakeyama M."/>
            <person name="Aluri S."/>
            <person name="Balachadran M.T."/>
            <person name="Sivarajan S.R."/>
            <person name="Poveda L."/>
            <person name="Shimizu-Inatsugi R."/>
            <person name="Schlapbach R."/>
            <person name="Sreeman S.M."/>
            <person name="Shimizu K.K."/>
        </authorList>
    </citation>
    <scope>NUCLEOTIDE SEQUENCE</scope>
</reference>
<dbReference type="Proteomes" id="UP001054889">
    <property type="component" value="Unassembled WGS sequence"/>
</dbReference>
<feature type="compositionally biased region" description="Polar residues" evidence="1">
    <location>
        <begin position="41"/>
        <end position="51"/>
    </location>
</feature>
<evidence type="ECO:0000313" key="2">
    <source>
        <dbReference type="EMBL" id="GJN40772.1"/>
    </source>
</evidence>
<dbReference type="GO" id="GO:0016071">
    <property type="term" value="P:mRNA metabolic process"/>
    <property type="evidence" value="ECO:0007669"/>
    <property type="project" value="UniProtKB-ARBA"/>
</dbReference>
<keyword evidence="3" id="KW-1185">Reference proteome</keyword>
<dbReference type="InterPro" id="IPR028322">
    <property type="entry name" value="PNRC-like_rgn"/>
</dbReference>
<dbReference type="EMBL" id="BQKI01000199">
    <property type="protein sequence ID" value="GJN40772.1"/>
    <property type="molecule type" value="Genomic_DNA"/>
</dbReference>
<evidence type="ECO:0000313" key="3">
    <source>
        <dbReference type="Proteomes" id="UP001054889"/>
    </source>
</evidence>